<dbReference type="Proteomes" id="UP001303473">
    <property type="component" value="Unassembled WGS sequence"/>
</dbReference>
<feature type="repeat" description="WD" evidence="3">
    <location>
        <begin position="1207"/>
        <end position="1248"/>
    </location>
</feature>
<feature type="repeat" description="WD" evidence="3">
    <location>
        <begin position="1249"/>
        <end position="1290"/>
    </location>
</feature>
<dbReference type="InterPro" id="IPR020472">
    <property type="entry name" value="WD40_PAC1"/>
</dbReference>
<evidence type="ECO:0000313" key="7">
    <source>
        <dbReference type="Proteomes" id="UP001303473"/>
    </source>
</evidence>
<feature type="compositionally biased region" description="Polar residues" evidence="4">
    <location>
        <begin position="36"/>
        <end position="46"/>
    </location>
</feature>
<dbReference type="SUPFAM" id="SSF50978">
    <property type="entry name" value="WD40 repeat-like"/>
    <property type="match status" value="1"/>
</dbReference>
<dbReference type="PRINTS" id="PR00320">
    <property type="entry name" value="GPROTEINBRPT"/>
</dbReference>
<dbReference type="FunFam" id="3.40.50.300:FF:001638">
    <property type="entry name" value="NACHT and WD40 domain protein"/>
    <property type="match status" value="1"/>
</dbReference>
<evidence type="ECO:0000313" key="6">
    <source>
        <dbReference type="EMBL" id="KAK3934862.1"/>
    </source>
</evidence>
<evidence type="ECO:0000256" key="4">
    <source>
        <dbReference type="SAM" id="MobiDB-lite"/>
    </source>
</evidence>
<feature type="compositionally biased region" description="Low complexity" evidence="4">
    <location>
        <begin position="51"/>
        <end position="69"/>
    </location>
</feature>
<dbReference type="Pfam" id="PF00400">
    <property type="entry name" value="WD40"/>
    <property type="match status" value="12"/>
</dbReference>
<feature type="repeat" description="WD" evidence="3">
    <location>
        <begin position="1375"/>
        <end position="1416"/>
    </location>
</feature>
<feature type="repeat" description="WD" evidence="3">
    <location>
        <begin position="1172"/>
        <end position="1206"/>
    </location>
</feature>
<keyword evidence="2" id="KW-0677">Repeat</keyword>
<dbReference type="InterPro" id="IPR027417">
    <property type="entry name" value="P-loop_NTPase"/>
</dbReference>
<reference evidence="7" key="1">
    <citation type="journal article" date="2023" name="Mol. Phylogenet. Evol.">
        <title>Genome-scale phylogeny and comparative genomics of the fungal order Sordariales.</title>
        <authorList>
            <person name="Hensen N."/>
            <person name="Bonometti L."/>
            <person name="Westerberg I."/>
            <person name="Brannstrom I.O."/>
            <person name="Guillou S."/>
            <person name="Cros-Aarteil S."/>
            <person name="Calhoun S."/>
            <person name="Haridas S."/>
            <person name="Kuo A."/>
            <person name="Mondo S."/>
            <person name="Pangilinan J."/>
            <person name="Riley R."/>
            <person name="LaButti K."/>
            <person name="Andreopoulos B."/>
            <person name="Lipzen A."/>
            <person name="Chen C."/>
            <person name="Yan M."/>
            <person name="Daum C."/>
            <person name="Ng V."/>
            <person name="Clum A."/>
            <person name="Steindorff A."/>
            <person name="Ohm R.A."/>
            <person name="Martin F."/>
            <person name="Silar P."/>
            <person name="Natvig D.O."/>
            <person name="Lalanne C."/>
            <person name="Gautier V."/>
            <person name="Ament-Velasquez S.L."/>
            <person name="Kruys A."/>
            <person name="Hutchinson M.I."/>
            <person name="Powell A.J."/>
            <person name="Barry K."/>
            <person name="Miller A.N."/>
            <person name="Grigoriev I.V."/>
            <person name="Debuchy R."/>
            <person name="Gladieux P."/>
            <person name="Hiltunen Thoren M."/>
            <person name="Johannesson H."/>
        </authorList>
    </citation>
    <scope>NUCLEOTIDE SEQUENCE [LARGE SCALE GENOMIC DNA]</scope>
    <source>
        <strain evidence="7">CBS 340.73</strain>
    </source>
</reference>
<keyword evidence="7" id="KW-1185">Reference proteome</keyword>
<evidence type="ECO:0000256" key="3">
    <source>
        <dbReference type="PROSITE-ProRule" id="PRU00221"/>
    </source>
</evidence>
<dbReference type="InterPro" id="IPR001680">
    <property type="entry name" value="WD40_rpt"/>
</dbReference>
<dbReference type="Gene3D" id="2.130.10.10">
    <property type="entry name" value="YVTN repeat-like/Quinoprotein amine dehydrogenase"/>
    <property type="match status" value="6"/>
</dbReference>
<feature type="repeat" description="WD" evidence="3">
    <location>
        <begin position="1038"/>
        <end position="1079"/>
    </location>
</feature>
<feature type="repeat" description="WD" evidence="3">
    <location>
        <begin position="1417"/>
        <end position="1458"/>
    </location>
</feature>
<proteinExistence type="predicted"/>
<dbReference type="PROSITE" id="PS50294">
    <property type="entry name" value="WD_REPEATS_REGION"/>
    <property type="match status" value="12"/>
</dbReference>
<dbReference type="SMART" id="SM00320">
    <property type="entry name" value="WD40"/>
    <property type="match status" value="12"/>
</dbReference>
<dbReference type="PANTHER" id="PTHR19848:SF8">
    <property type="entry name" value="F-BOX AND WD REPEAT DOMAIN CONTAINING 7"/>
    <property type="match status" value="1"/>
</dbReference>
<dbReference type="InterPro" id="IPR007111">
    <property type="entry name" value="NACHT_NTPase"/>
</dbReference>
<feature type="repeat" description="WD" evidence="3">
    <location>
        <begin position="1291"/>
        <end position="1332"/>
    </location>
</feature>
<dbReference type="InterPro" id="IPR056884">
    <property type="entry name" value="NPHP3-like_N"/>
</dbReference>
<dbReference type="Gene3D" id="3.40.50.300">
    <property type="entry name" value="P-loop containing nucleotide triphosphate hydrolases"/>
    <property type="match status" value="1"/>
</dbReference>
<comment type="caution">
    <text evidence="6">The sequence shown here is derived from an EMBL/GenBank/DDBJ whole genome shotgun (WGS) entry which is preliminary data.</text>
</comment>
<feature type="repeat" description="WD" evidence="3">
    <location>
        <begin position="1333"/>
        <end position="1374"/>
    </location>
</feature>
<evidence type="ECO:0000256" key="1">
    <source>
        <dbReference type="ARBA" id="ARBA00022574"/>
    </source>
</evidence>
<sequence length="1583" mass="174647">MAGDPSGKKWWKRLRVCGRKSAKSKTQDSSRHENAIPSSANSSQGNAGIDPEPATSPTTTAPPALRSTADTSILLSPAFPPTPTGTALRASLTNSGEKTPKISQTAAGDQAEDTREELADSSLWDRAYDALQNEEPHRIAAYENLLSKALARAQSETQPAPNEIEDVGDVTNRIPQDSVARREKLKKITELGLEHMKQKKISTTLLGHEIVLQDVVADIAGVVEWAEDYIKDAVKDLPYASIVMAGVSLVLPLLKNPTAVEAANQDGFIYVTSQMRYYVAMESLLLPEDMKADLKADLTDRLVGLYKLIIDFQVQSVIRFYRSRTKNFFRGTIDYDGWEKKLQDIKDSDKELVSKLETAISGISLQELKKSAREAEHSRETLDALLGTVEDLVVVSRDYRDIAQKMERRMSDVETRACLEALQASDPRDDKDRIESDKGGLLRDSYRWVLSHVDFQRWRDDRDGQLLWIRGDPGKGKTMLLCGIIDELKTTAPTANISFFFCQATDARINNATAVLRGLIYMLMTQQPALISHLRESYDSFGKQRFEGPNSWVALSKIFTSILEDARSRRTYVIIDALDECTGDPDRLLGLVAQKSSEYPSVKWIVSSRNWPSIEKDLDTATQKVNLRLELNEKSVSVAVTTYVRFKVEGLAKRNKYSNDTRDAVERYLSTNAHGTFLWVALVCQELATTPGWKVQKKLAAFPPGLNALYRRMMDQICNLEDAEDITLCKYILAIVSVVYRPITLDDLTVLVDTLDGVSGDYEALADIVGLCGSFLTLRKRTVSFVHQSAKDFLLKQAHDEIFPSGIEDIHHTIFSRSLRIIRETLRRDIYNLGAPGFSIDKVRPPDPDPLVAVRYSCVYWINHLRDCDPKKNANKDLQDGGSIDTFLRKKYLHWLEALSLQKSVSKGVASMLALQGLFEAGKETSLLIDRVRDACRFILYHKWAIENTPLQVYASALVFSPARSITRNQFENEEPKWIIRKPTMTDTWSACLQTLEGHSSGVTFVAWSHDATRLASASEDKTVKIWDPATGQCVSTLEGHSSSVRSVVWSRDMARLASASDDKTVKIWDPATGECVSTLKGHRDAVRSVAWSRDAIRLASASGDKTVKIWDPATGQCVSTLEGHEVLVNSVAWSHDAARLASASYDYRVKIWDPATGECISTLKSHKGGAVSSVAWSHNSTRLASASDKKTVKIWDPATGECVSTLKGHRDAVMSVAWSRDATRLASASGDKTVKTWDPATGQCISTLEGHRGVVRSVAWSRDIARLASASDDNTIKIWDPATGQGVSTLEGHRGVVRSVAWSHNATRLASASEDKIVKIWDPATGQCVSTLEGHSSSVGSVAWSRDATRLASASYDNTIKIWDPATGECVSTLKGHRGMVNSVAWSRDMARLASASNDNTIKIWDPATGECVSTLKGHKVWVNSVAWSRDMARLASASYDNTVKIWDPVTGKCVSTLKGHRHAVNSVAWSRDATRLASASEDNTVKIWDPATGRYVSTIEIGTLVVSTVFGPASTDRSSPIAVGYGLSSNGTWITYQGENLLWLPPEYRPSSSAISGRAVSIGCSSGRVLIFTFSDSNPIS</sequence>
<dbReference type="PANTHER" id="PTHR19848">
    <property type="entry name" value="WD40 REPEAT PROTEIN"/>
    <property type="match status" value="1"/>
</dbReference>
<name>A0AAN6RYS5_9PEZI</name>
<feature type="region of interest" description="Disordered" evidence="4">
    <location>
        <begin position="1"/>
        <end position="118"/>
    </location>
</feature>
<dbReference type="SUPFAM" id="SSF50998">
    <property type="entry name" value="Quinoprotein alcohol dehydrogenase-like"/>
    <property type="match status" value="1"/>
</dbReference>
<keyword evidence="1 3" id="KW-0853">WD repeat</keyword>
<evidence type="ECO:0000259" key="5">
    <source>
        <dbReference type="PROSITE" id="PS50837"/>
    </source>
</evidence>
<feature type="compositionally biased region" description="Basic and acidic residues" evidence="4">
    <location>
        <begin position="25"/>
        <end position="34"/>
    </location>
</feature>
<protein>
    <recommendedName>
        <fullName evidence="5">NACHT domain-containing protein</fullName>
    </recommendedName>
</protein>
<feature type="repeat" description="WD" evidence="3">
    <location>
        <begin position="996"/>
        <end position="1037"/>
    </location>
</feature>
<dbReference type="InterPro" id="IPR015943">
    <property type="entry name" value="WD40/YVTN_repeat-like_dom_sf"/>
</dbReference>
<accession>A0AAN6RYS5</accession>
<gene>
    <name evidence="6" type="ORF">QBC46DRAFT_425470</name>
</gene>
<dbReference type="CDD" id="cd00200">
    <property type="entry name" value="WD40"/>
    <property type="match status" value="2"/>
</dbReference>
<dbReference type="EMBL" id="MU853956">
    <property type="protein sequence ID" value="KAK3934862.1"/>
    <property type="molecule type" value="Genomic_DNA"/>
</dbReference>
<dbReference type="InterPro" id="IPR011047">
    <property type="entry name" value="Quinoprotein_ADH-like_sf"/>
</dbReference>
<evidence type="ECO:0000256" key="2">
    <source>
        <dbReference type="ARBA" id="ARBA00022737"/>
    </source>
</evidence>
<organism evidence="6 7">
    <name type="scientific">Diplogelasinospora grovesii</name>
    <dbReference type="NCBI Taxonomy" id="303347"/>
    <lineage>
        <taxon>Eukaryota</taxon>
        <taxon>Fungi</taxon>
        <taxon>Dikarya</taxon>
        <taxon>Ascomycota</taxon>
        <taxon>Pezizomycotina</taxon>
        <taxon>Sordariomycetes</taxon>
        <taxon>Sordariomycetidae</taxon>
        <taxon>Sordariales</taxon>
        <taxon>Diplogelasinosporaceae</taxon>
        <taxon>Diplogelasinospora</taxon>
    </lineage>
</organism>
<dbReference type="SUPFAM" id="SSF52540">
    <property type="entry name" value="P-loop containing nucleoside triphosphate hydrolases"/>
    <property type="match status" value="1"/>
</dbReference>
<dbReference type="PROSITE" id="PS50837">
    <property type="entry name" value="NACHT"/>
    <property type="match status" value="1"/>
</dbReference>
<feature type="repeat" description="WD" evidence="3">
    <location>
        <begin position="1122"/>
        <end position="1163"/>
    </location>
</feature>
<feature type="compositionally biased region" description="Basic residues" evidence="4">
    <location>
        <begin position="9"/>
        <end position="23"/>
    </location>
</feature>
<feature type="domain" description="NACHT" evidence="5">
    <location>
        <begin position="465"/>
        <end position="685"/>
    </location>
</feature>
<dbReference type="Pfam" id="PF24883">
    <property type="entry name" value="NPHP3_N"/>
    <property type="match status" value="1"/>
</dbReference>
<feature type="repeat" description="WD" evidence="3">
    <location>
        <begin position="1459"/>
        <end position="1500"/>
    </location>
</feature>
<dbReference type="Pfam" id="PF17100">
    <property type="entry name" value="NACHT_N"/>
    <property type="match status" value="1"/>
</dbReference>
<feature type="compositionally biased region" description="Polar residues" evidence="4">
    <location>
        <begin position="91"/>
        <end position="107"/>
    </location>
</feature>
<dbReference type="InterPro" id="IPR031359">
    <property type="entry name" value="NACHT_N"/>
</dbReference>
<feature type="repeat" description="WD" evidence="3">
    <location>
        <begin position="1080"/>
        <end position="1121"/>
    </location>
</feature>
<dbReference type="InterPro" id="IPR036322">
    <property type="entry name" value="WD40_repeat_dom_sf"/>
</dbReference>
<dbReference type="PROSITE" id="PS50082">
    <property type="entry name" value="WD_REPEATS_2"/>
    <property type="match status" value="12"/>
</dbReference>